<dbReference type="Pfam" id="PF10253">
    <property type="entry name" value="PRCC"/>
    <property type="match status" value="1"/>
</dbReference>
<feature type="compositionally biased region" description="Acidic residues" evidence="1">
    <location>
        <begin position="152"/>
        <end position="164"/>
    </location>
</feature>
<feature type="compositionally biased region" description="Polar residues" evidence="1">
    <location>
        <begin position="93"/>
        <end position="107"/>
    </location>
</feature>
<comment type="caution">
    <text evidence="2">The sequence shown here is derived from an EMBL/GenBank/DDBJ whole genome shotgun (WGS) entry which is preliminary data.</text>
</comment>
<feature type="region of interest" description="Disordered" evidence="1">
    <location>
        <begin position="1"/>
        <end position="181"/>
    </location>
</feature>
<dbReference type="AlphaFoldDB" id="A0A8K0HIM3"/>
<evidence type="ECO:0000256" key="1">
    <source>
        <dbReference type="SAM" id="MobiDB-lite"/>
    </source>
</evidence>
<dbReference type="InterPro" id="IPR018800">
    <property type="entry name" value="PRCC"/>
</dbReference>
<organism evidence="2 3">
    <name type="scientific">Rhamnella rubrinervis</name>
    <dbReference type="NCBI Taxonomy" id="2594499"/>
    <lineage>
        <taxon>Eukaryota</taxon>
        <taxon>Viridiplantae</taxon>
        <taxon>Streptophyta</taxon>
        <taxon>Embryophyta</taxon>
        <taxon>Tracheophyta</taxon>
        <taxon>Spermatophyta</taxon>
        <taxon>Magnoliopsida</taxon>
        <taxon>eudicotyledons</taxon>
        <taxon>Gunneridae</taxon>
        <taxon>Pentapetalae</taxon>
        <taxon>rosids</taxon>
        <taxon>fabids</taxon>
        <taxon>Rosales</taxon>
        <taxon>Rhamnaceae</taxon>
        <taxon>rhamnoid group</taxon>
        <taxon>Rhamneae</taxon>
        <taxon>Rhamnella</taxon>
    </lineage>
</organism>
<gene>
    <name evidence="2" type="ORF">FNV43_RR03181</name>
</gene>
<evidence type="ECO:0008006" key="4">
    <source>
        <dbReference type="Google" id="ProtNLM"/>
    </source>
</evidence>
<proteinExistence type="predicted"/>
<sequence>MDSLLANYASSDDEREEEQQPPKHTAFDPPPPPTPFSSSTASSLFSALPKPKSSSLFQSLPLRERTLAKPSTAHADPLLGDGDDGEEAFSKPASRSSGTAPKSSSLFSKLPQPKSQFSQQQPSSPNLSSSESNTKRVVQVKLPTFSIKRSELDDDDDDDDDDEDKERKRRNDSDNSQFSTAKSFLTGILPAPKYSSTLGVLPTSGSGRRAIIDTEVAATNSGGATDGNDRVIVDQNAGSYGSNDLANCDASYGNYQTNFDNGSYDSFGNYQTNFDQNVGVSGQMGSSDVSVADSSSYGNYDRYASCVDYAQYVNGGGADGLVSAVPEVSSGVRVTGKKKRNEIPTEIVEVKQDELIKNRPREDQTKLTGIAFGPAYQPVSSKGKPSKLHKRKHQIGSLYFDMKQKETELAERRARGFLTKGETQAKYGW</sequence>
<protein>
    <recommendedName>
        <fullName evidence="4">Proline-rich protein PRCC</fullName>
    </recommendedName>
</protein>
<dbReference type="GO" id="GO:0005634">
    <property type="term" value="C:nucleus"/>
    <property type="evidence" value="ECO:0007669"/>
    <property type="project" value="TreeGrafter"/>
</dbReference>
<feature type="compositionally biased region" description="Low complexity" evidence="1">
    <location>
        <begin position="36"/>
        <end position="49"/>
    </location>
</feature>
<accession>A0A8K0HIM3</accession>
<dbReference type="PANTHER" id="PTHR13621">
    <property type="entry name" value="PROLINE-RICH PROTEIN PRCC"/>
    <property type="match status" value="1"/>
</dbReference>
<evidence type="ECO:0000313" key="2">
    <source>
        <dbReference type="EMBL" id="KAF3452748.1"/>
    </source>
</evidence>
<dbReference type="PANTHER" id="PTHR13621:SF2">
    <property type="entry name" value="PROLINE-RICH PROTEIN PRCC"/>
    <property type="match status" value="1"/>
</dbReference>
<dbReference type="OrthoDB" id="206969at2759"/>
<feature type="compositionally biased region" description="Low complexity" evidence="1">
    <location>
        <begin position="108"/>
        <end position="132"/>
    </location>
</feature>
<evidence type="ECO:0000313" key="3">
    <source>
        <dbReference type="Proteomes" id="UP000796880"/>
    </source>
</evidence>
<reference evidence="2" key="1">
    <citation type="submission" date="2020-03" db="EMBL/GenBank/DDBJ databases">
        <title>A high-quality chromosome-level genome assembly of a woody plant with both climbing and erect habits, Rhamnella rubrinervis.</title>
        <authorList>
            <person name="Lu Z."/>
            <person name="Yang Y."/>
            <person name="Zhu X."/>
            <person name="Sun Y."/>
        </authorList>
    </citation>
    <scope>NUCLEOTIDE SEQUENCE</scope>
    <source>
        <strain evidence="2">BYM</strain>
        <tissue evidence="2">Leaf</tissue>
    </source>
</reference>
<dbReference type="EMBL" id="VOIH02000002">
    <property type="protein sequence ID" value="KAF3452748.1"/>
    <property type="molecule type" value="Genomic_DNA"/>
</dbReference>
<name>A0A8K0HIM3_9ROSA</name>
<keyword evidence="3" id="KW-1185">Reference proteome</keyword>
<dbReference type="Proteomes" id="UP000796880">
    <property type="component" value="Unassembled WGS sequence"/>
</dbReference>